<feature type="region of interest" description="Disordered" evidence="1">
    <location>
        <begin position="350"/>
        <end position="683"/>
    </location>
</feature>
<protein>
    <submittedName>
        <fullName evidence="2">Uncharacterized protein</fullName>
    </submittedName>
</protein>
<accession>A0AAJ0BB26</accession>
<feature type="compositionally biased region" description="Basic and acidic residues" evidence="1">
    <location>
        <begin position="491"/>
        <end position="506"/>
    </location>
</feature>
<feature type="compositionally biased region" description="Low complexity" evidence="1">
    <location>
        <begin position="418"/>
        <end position="447"/>
    </location>
</feature>
<feature type="compositionally biased region" description="Acidic residues" evidence="1">
    <location>
        <begin position="458"/>
        <end position="468"/>
    </location>
</feature>
<sequence length="743" mass="79906">MVVTIPDAGLVLESSAKAVAGLPTQAFAVSLSNSMIENMIECVKNGGDIQLSLGNSPAFLFDNQQVVIPNSLESFDYDIFVSNSPHPTTASRLPSPAMSLFKPFKLKPLPATTSKSSRMEKLAPKPKTSAPKLSALADKDLEGWEDEAVTNLKNSYAKAEAEKRGNASTIIDGVLPEPEKAAKTKAAKGKLLSAAPTASSRSHPSSPALSGIASPSLAPTTITPQDRLKQQRFPIIHELAVQDHTFNGLWSNYKEGTESEFSTALKKVADFDSDIQKWTLNRMYWKELDVFQYPYAREEDRQKAIDNAIKQYDRMRLGASDPLWQKLLPKAERNKGICLSKLQAMIANKASAPPKASTQKSESPSIGDSEKDDSASSGAKKGKGGEPMSRSGSQTSKTSKKKPSASEAQAKRMLSNNKKTTAATAAKPTPKTLPTKTTTAPKATGAKNGRVLSKEFITDSDSEDDDEVPLSNSMPKTKPVSSTANASAPKPVERPAEKAKVAERPKVLAAPKRKPAPAAKPPTKEMDTIRAQAAPNRAKAPVKRQRDPYDDDSSSSGTPLSKRLKPNAKTAPASSFKEMAASDASLHSRSTASGNSVTKNKDVSPPKSSPLAASPPTNASDLDEDRSAPAAEAPNSREGEWDSIVSRAGSSTSTGSSVVGDSSKKRPLDDSAPTSKAKRQRLGTDVLNMANRFKEFYVNYEKAHREIRDLRNPPKEKVELLLEMHNRLVEMKAHIYQAAPVGV</sequence>
<dbReference type="InterPro" id="IPR036390">
    <property type="entry name" value="WH_DNA-bd_sf"/>
</dbReference>
<dbReference type="SUPFAM" id="SSF46785">
    <property type="entry name" value="Winged helix' DNA-binding domain"/>
    <property type="match status" value="1"/>
</dbReference>
<feature type="region of interest" description="Disordered" evidence="1">
    <location>
        <begin position="109"/>
        <end position="134"/>
    </location>
</feature>
<dbReference type="AlphaFoldDB" id="A0AAJ0BB26"/>
<name>A0AAJ0BB26_9PEZI</name>
<feature type="compositionally biased region" description="Polar residues" evidence="1">
    <location>
        <begin position="356"/>
        <end position="366"/>
    </location>
</feature>
<feature type="compositionally biased region" description="Polar residues" evidence="1">
    <location>
        <begin position="585"/>
        <end position="598"/>
    </location>
</feature>
<dbReference type="EMBL" id="MU839834">
    <property type="protein sequence ID" value="KAK1755003.1"/>
    <property type="molecule type" value="Genomic_DNA"/>
</dbReference>
<dbReference type="Proteomes" id="UP001239445">
    <property type="component" value="Unassembled WGS sequence"/>
</dbReference>
<reference evidence="2" key="1">
    <citation type="submission" date="2023-06" db="EMBL/GenBank/DDBJ databases">
        <title>Genome-scale phylogeny and comparative genomics of the fungal order Sordariales.</title>
        <authorList>
            <consortium name="Lawrence Berkeley National Laboratory"/>
            <person name="Hensen N."/>
            <person name="Bonometti L."/>
            <person name="Westerberg I."/>
            <person name="Brannstrom I.O."/>
            <person name="Guillou S."/>
            <person name="Cros-Aarteil S."/>
            <person name="Calhoun S."/>
            <person name="Haridas S."/>
            <person name="Kuo A."/>
            <person name="Mondo S."/>
            <person name="Pangilinan J."/>
            <person name="Riley R."/>
            <person name="Labutti K."/>
            <person name="Andreopoulos B."/>
            <person name="Lipzen A."/>
            <person name="Chen C."/>
            <person name="Yanf M."/>
            <person name="Daum C."/>
            <person name="Ng V."/>
            <person name="Clum A."/>
            <person name="Steindorff A."/>
            <person name="Ohm R."/>
            <person name="Martin F."/>
            <person name="Silar P."/>
            <person name="Natvig D."/>
            <person name="Lalanne C."/>
            <person name="Gautier V."/>
            <person name="Ament-Velasquez S.L."/>
            <person name="Kruys A."/>
            <person name="Hutchinson M.I."/>
            <person name="Powell A.J."/>
            <person name="Barry K."/>
            <person name="Miller A.N."/>
            <person name="Grigoriev I.V."/>
            <person name="Debuchy R."/>
            <person name="Gladieux P."/>
            <person name="Thoren M.H."/>
            <person name="Johannesson H."/>
        </authorList>
    </citation>
    <scope>NUCLEOTIDE SEQUENCE</scope>
    <source>
        <strain evidence="2">PSN4</strain>
    </source>
</reference>
<evidence type="ECO:0000313" key="2">
    <source>
        <dbReference type="EMBL" id="KAK1755003.1"/>
    </source>
</evidence>
<evidence type="ECO:0000313" key="3">
    <source>
        <dbReference type="Proteomes" id="UP001239445"/>
    </source>
</evidence>
<proteinExistence type="predicted"/>
<feature type="compositionally biased region" description="Polar residues" evidence="1">
    <location>
        <begin position="470"/>
        <end position="486"/>
    </location>
</feature>
<comment type="caution">
    <text evidence="2">The sequence shown here is derived from an EMBL/GenBank/DDBJ whole genome shotgun (WGS) entry which is preliminary data.</text>
</comment>
<evidence type="ECO:0000256" key="1">
    <source>
        <dbReference type="SAM" id="MobiDB-lite"/>
    </source>
</evidence>
<feature type="compositionally biased region" description="Low complexity" evidence="1">
    <location>
        <begin position="645"/>
        <end position="661"/>
    </location>
</feature>
<organism evidence="2 3">
    <name type="scientific">Echria macrotheca</name>
    <dbReference type="NCBI Taxonomy" id="438768"/>
    <lineage>
        <taxon>Eukaryota</taxon>
        <taxon>Fungi</taxon>
        <taxon>Dikarya</taxon>
        <taxon>Ascomycota</taxon>
        <taxon>Pezizomycotina</taxon>
        <taxon>Sordariomycetes</taxon>
        <taxon>Sordariomycetidae</taxon>
        <taxon>Sordariales</taxon>
        <taxon>Schizotheciaceae</taxon>
        <taxon>Echria</taxon>
    </lineage>
</organism>
<gene>
    <name evidence="2" type="ORF">QBC47DRAFT_301341</name>
</gene>
<dbReference type="Gene3D" id="1.10.10.2670">
    <property type="entry name" value="E3 ubiquitin-protein ligase"/>
    <property type="match status" value="1"/>
</dbReference>
<feature type="compositionally biased region" description="Low complexity" evidence="1">
    <location>
        <begin position="189"/>
        <end position="210"/>
    </location>
</feature>
<feature type="compositionally biased region" description="Low complexity" evidence="1">
    <location>
        <begin position="605"/>
        <end position="616"/>
    </location>
</feature>
<dbReference type="InterPro" id="IPR042065">
    <property type="entry name" value="E3_ELL-like"/>
</dbReference>
<keyword evidence="3" id="KW-1185">Reference proteome</keyword>
<feature type="region of interest" description="Disordered" evidence="1">
    <location>
        <begin position="181"/>
        <end position="221"/>
    </location>
</feature>